<organism evidence="3 4">
    <name type="scientific">Gynuella sunshinyii YC6258</name>
    <dbReference type="NCBI Taxonomy" id="1445510"/>
    <lineage>
        <taxon>Bacteria</taxon>
        <taxon>Pseudomonadati</taxon>
        <taxon>Pseudomonadota</taxon>
        <taxon>Gammaproteobacteria</taxon>
        <taxon>Oceanospirillales</taxon>
        <taxon>Saccharospirillaceae</taxon>
        <taxon>Gynuella</taxon>
    </lineage>
</organism>
<feature type="signal peptide" evidence="1">
    <location>
        <begin position="1"/>
        <end position="23"/>
    </location>
</feature>
<dbReference type="PROSITE" id="PS51257">
    <property type="entry name" value="PROKAR_LIPOPROTEIN"/>
    <property type="match status" value="1"/>
</dbReference>
<evidence type="ECO:0000313" key="4">
    <source>
        <dbReference type="Proteomes" id="UP000032266"/>
    </source>
</evidence>
<accession>A0A0C5VD84</accession>
<dbReference type="Proteomes" id="UP000032266">
    <property type="component" value="Chromosome"/>
</dbReference>
<dbReference type="KEGG" id="gsn:YC6258_00452"/>
<name>A0A0C5VD84_9GAMM</name>
<protein>
    <recommendedName>
        <fullName evidence="2">Pesticidal crystal protein Cry22Aa Ig-like domain-containing protein</fullName>
    </recommendedName>
</protein>
<keyword evidence="1" id="KW-0732">Signal</keyword>
<dbReference type="InterPro" id="IPR013783">
    <property type="entry name" value="Ig-like_fold"/>
</dbReference>
<keyword evidence="4" id="KW-1185">Reference proteome</keyword>
<dbReference type="InterPro" id="IPR011050">
    <property type="entry name" value="Pectin_lyase_fold/virulence"/>
</dbReference>
<feature type="domain" description="Pesticidal crystal protein Cry22Aa Ig-like" evidence="2">
    <location>
        <begin position="51"/>
        <end position="122"/>
    </location>
</feature>
<dbReference type="SUPFAM" id="SSF51126">
    <property type="entry name" value="Pectin lyase-like"/>
    <property type="match status" value="1"/>
</dbReference>
<dbReference type="AlphaFoldDB" id="A0A0C5VD84"/>
<dbReference type="EMBL" id="CP007142">
    <property type="protein sequence ID" value="AJQ92502.1"/>
    <property type="molecule type" value="Genomic_DNA"/>
</dbReference>
<gene>
    <name evidence="3" type="ORF">YC6258_00452</name>
</gene>
<dbReference type="HOGENOM" id="CLU_431994_0_0_6"/>
<dbReference type="InterPro" id="IPR032179">
    <property type="entry name" value="Cry22Aa_Ig-like"/>
</dbReference>
<feature type="chain" id="PRO_5002194466" description="Pesticidal crystal protein Cry22Aa Ig-like domain-containing protein" evidence="1">
    <location>
        <begin position="24"/>
        <end position="717"/>
    </location>
</feature>
<dbReference type="RefSeq" id="WP_044615549.1">
    <property type="nucleotide sequence ID" value="NZ_CP007142.1"/>
</dbReference>
<evidence type="ECO:0000256" key="1">
    <source>
        <dbReference type="SAM" id="SignalP"/>
    </source>
</evidence>
<dbReference type="PATRIC" id="fig|1445510.3.peg.438"/>
<evidence type="ECO:0000259" key="2">
    <source>
        <dbReference type="Pfam" id="PF16403"/>
    </source>
</evidence>
<dbReference type="Pfam" id="PF16403">
    <property type="entry name" value="Bact_surface_Ig-like"/>
    <property type="match status" value="1"/>
</dbReference>
<reference evidence="3 4" key="1">
    <citation type="submission" date="2014-01" db="EMBL/GenBank/DDBJ databases">
        <title>Full genme sequencing of cellulolytic bacterium Gynuella sunshinyii YC6258T gen. nov., sp. nov.</title>
        <authorList>
            <person name="Khan H."/>
            <person name="Chung E.J."/>
            <person name="Chung Y.R."/>
        </authorList>
    </citation>
    <scope>NUCLEOTIDE SEQUENCE [LARGE SCALE GENOMIC DNA]</scope>
    <source>
        <strain evidence="3 4">YC6258</strain>
    </source>
</reference>
<proteinExistence type="predicted"/>
<evidence type="ECO:0000313" key="3">
    <source>
        <dbReference type="EMBL" id="AJQ92502.1"/>
    </source>
</evidence>
<dbReference type="Gene3D" id="2.60.40.10">
    <property type="entry name" value="Immunoglobulins"/>
    <property type="match status" value="1"/>
</dbReference>
<sequence>MKQKKANLSIKVGLTLTTAIIFSACTISGDSTGDSQNIVDPGSANNTKPKITLNGSSNIQITTGDSFADPGATAYDDQDGDLTDYIDTKSEVTTTAAGHYNVTYSVTDSSNNTVTVSRTVTVVDESENYYVDWIDNFSLPEQDSNGWSILTPSKDSQIMYVSADGNDKSAETYAPDDALIGDDVFNPVGAIQPYATIEAALSKMRSGSPDYVLLKRGDTWEEPTVKITTYGHSADERAVFGAYGDLTDDRPLIKNSGINLNESGYLAILGIHFQDSKRNPASGDFAGFTDETSKGIDATLYNTYGGFLIEDCWFEWYSNNVIQSYSTDASGNFLPIEDIIIRRNIFNNNYATTSHAQGLYSAYTSILLEENIFDHNGWYQQGDGSAQEEGKATIFNHNTYFPESQDTIFRNNIFLRPSSIGNKFTSNSEDPEGTNSIKAWNILVDNNFYAEGEVGISLGGNKDQDDGPRWKNMLIVNNVLTAIGRTFPTDRDLGWGIGISDWENGLVQGNLTFNWGKDDGKDGDYTNVHAVKSSGHVTNTIIDHNIAYGLVSSFGIVQLSDDGTDKFVAHASNHITFTHNEIALLQDSGGYLMEYDIQPDEQNFAENYYYFNSTDDYWFRASENYTWSEISNYRSVDFASYQSIANDNTSTNTKQNYLDPDRTIADFLINQEYVSSADTDTEIEILVNLLKTQRKGNWDNQLTADAINKYFRQGFSY</sequence>